<evidence type="ECO:0000313" key="2">
    <source>
        <dbReference type="EMBL" id="CAJ1589607.1"/>
    </source>
</evidence>
<evidence type="ECO:0008006" key="4">
    <source>
        <dbReference type="Google" id="ProtNLM"/>
    </source>
</evidence>
<dbReference type="RefSeq" id="WP_316517637.1">
    <property type="nucleotide sequence ID" value="NZ_OY726396.1"/>
</dbReference>
<dbReference type="EMBL" id="OY726396">
    <property type="protein sequence ID" value="CAJ1589607.1"/>
    <property type="molecule type" value="Genomic_DNA"/>
</dbReference>
<dbReference type="Proteomes" id="UP001190466">
    <property type="component" value="Plasmid pMu0050"/>
</dbReference>
<keyword evidence="2" id="KW-0614">Plasmid</keyword>
<reference evidence="2 3" key="1">
    <citation type="submission" date="2023-08" db="EMBL/GenBank/DDBJ databases">
        <authorList>
            <person name="Folkvardsen B D."/>
            <person name="Norman A."/>
        </authorList>
    </citation>
    <scope>NUCLEOTIDE SEQUENCE [LARGE SCALE GENOMIC DNA]</scope>
    <source>
        <strain evidence="2 3">Mu0050</strain>
        <plasmid evidence="2 3">pMu0050</plasmid>
    </source>
</reference>
<geneLocation type="plasmid" evidence="2 3">
    <name>pMu0050</name>
</geneLocation>
<evidence type="ECO:0000256" key="1">
    <source>
        <dbReference type="SAM" id="MobiDB-lite"/>
    </source>
</evidence>
<feature type="region of interest" description="Disordered" evidence="1">
    <location>
        <begin position="120"/>
        <end position="164"/>
    </location>
</feature>
<evidence type="ECO:0000313" key="3">
    <source>
        <dbReference type="Proteomes" id="UP001190466"/>
    </source>
</evidence>
<name>A0ABM9ML21_9MYCO</name>
<organism evidence="2 3">
    <name type="scientific">[Mycobacterium] wendilense</name>
    <dbReference type="NCBI Taxonomy" id="3064284"/>
    <lineage>
        <taxon>Bacteria</taxon>
        <taxon>Bacillati</taxon>
        <taxon>Actinomycetota</taxon>
        <taxon>Actinomycetes</taxon>
        <taxon>Mycobacteriales</taxon>
        <taxon>Mycobacteriaceae</taxon>
        <taxon>Mycolicibacter</taxon>
    </lineage>
</organism>
<keyword evidence="3" id="KW-1185">Reference proteome</keyword>
<proteinExistence type="predicted"/>
<accession>A0ABM9ML21</accession>
<gene>
    <name evidence="2" type="ORF">MU0050_004948</name>
</gene>
<protein>
    <recommendedName>
        <fullName evidence="4">Colicin D immunity protein domain-containing protein</fullName>
    </recommendedName>
</protein>
<sequence length="164" mass="18407">MSSSAETAFNEAVDTILSEWGEPFSAASTELTDALQELYRAELQFSPIWPEHRRRAFIAHHADIDSTELSTQFDDLIDTVTNEFGLAYGALPHPDDAAELITTARRQALDEFIDRRLNSELPDEIEDAQAPKTPAAEKPASPRADRSTQRRHNRATLMRDPTKT</sequence>